<keyword evidence="2" id="KW-1185">Reference proteome</keyword>
<protein>
    <submittedName>
        <fullName evidence="1">Uncharacterized protein</fullName>
    </submittedName>
</protein>
<accession>A0ACB9QJ36</accession>
<organism evidence="1 2">
    <name type="scientific">Melastoma candidum</name>
    <dbReference type="NCBI Taxonomy" id="119954"/>
    <lineage>
        <taxon>Eukaryota</taxon>
        <taxon>Viridiplantae</taxon>
        <taxon>Streptophyta</taxon>
        <taxon>Embryophyta</taxon>
        <taxon>Tracheophyta</taxon>
        <taxon>Spermatophyta</taxon>
        <taxon>Magnoliopsida</taxon>
        <taxon>eudicotyledons</taxon>
        <taxon>Gunneridae</taxon>
        <taxon>Pentapetalae</taxon>
        <taxon>rosids</taxon>
        <taxon>malvids</taxon>
        <taxon>Myrtales</taxon>
        <taxon>Melastomataceae</taxon>
        <taxon>Melastomatoideae</taxon>
        <taxon>Melastomateae</taxon>
        <taxon>Melastoma</taxon>
    </lineage>
</organism>
<reference evidence="2" key="1">
    <citation type="journal article" date="2023" name="Front. Plant Sci.">
        <title>Chromosomal-level genome assembly of Melastoma candidum provides insights into trichome evolution.</title>
        <authorList>
            <person name="Zhong Y."/>
            <person name="Wu W."/>
            <person name="Sun C."/>
            <person name="Zou P."/>
            <person name="Liu Y."/>
            <person name="Dai S."/>
            <person name="Zhou R."/>
        </authorList>
    </citation>
    <scope>NUCLEOTIDE SEQUENCE [LARGE SCALE GENOMIC DNA]</scope>
</reference>
<comment type="caution">
    <text evidence="1">The sequence shown here is derived from an EMBL/GenBank/DDBJ whole genome shotgun (WGS) entry which is preliminary data.</text>
</comment>
<gene>
    <name evidence="1" type="ORF">MLD38_021823</name>
</gene>
<dbReference type="Proteomes" id="UP001057402">
    <property type="component" value="Chromosome 6"/>
</dbReference>
<sequence length="362" mass="39761">MADYLAVVNGGALNALGIVKLPYSKKQLRGEEEEEEAEASHSPPSVLNATQIGGILGLSPQKTLATSTPSFPGWYADAPPAWPGEAHMFEVEKVLFHDKSQYQELLIFQSKKHGKIAVLDGFLQLSEKDEFAYQEMITHLPLCSVPNPKKVLLIGGGDGGILREISRHSSIMQVDICEIDMMVIDAYKQFFPDIAVGYKDPRVRLHVEDGVAFMRSVEEGTYDVIISDAFAQMGTGAVELADKNFLCWVARALRPGGVFCAPADSLWLNQFKVEETIAKCREVFKGSINYAWSTVPAYSSGMIGFVLCATEGPPVNFKNPINPLDIDNYGVAKGPVRFYNSEVHTAVFCLPSFARKRATSKS</sequence>
<evidence type="ECO:0000313" key="2">
    <source>
        <dbReference type="Proteomes" id="UP001057402"/>
    </source>
</evidence>
<name>A0ACB9QJ36_9MYRT</name>
<evidence type="ECO:0000313" key="1">
    <source>
        <dbReference type="EMBL" id="KAI4365877.1"/>
    </source>
</evidence>
<proteinExistence type="predicted"/>
<dbReference type="EMBL" id="CM042885">
    <property type="protein sequence ID" value="KAI4365877.1"/>
    <property type="molecule type" value="Genomic_DNA"/>
</dbReference>